<organism evidence="1 2">
    <name type="scientific">Dallia pectoralis</name>
    <name type="common">Alaska blackfish</name>
    <dbReference type="NCBI Taxonomy" id="75939"/>
    <lineage>
        <taxon>Eukaryota</taxon>
        <taxon>Metazoa</taxon>
        <taxon>Chordata</taxon>
        <taxon>Craniata</taxon>
        <taxon>Vertebrata</taxon>
        <taxon>Euteleostomi</taxon>
        <taxon>Actinopterygii</taxon>
        <taxon>Neopterygii</taxon>
        <taxon>Teleostei</taxon>
        <taxon>Protacanthopterygii</taxon>
        <taxon>Esociformes</taxon>
        <taxon>Umbridae</taxon>
        <taxon>Dallia</taxon>
    </lineage>
</organism>
<keyword evidence="2" id="KW-1185">Reference proteome</keyword>
<accession>A0ACC2GS49</accession>
<name>A0ACC2GS49_DALPE</name>
<sequence>MLLTLQNYCLKVVYKPGPEMYISDTLSRAATPIQSTDTQYIREMVCSLQQEQYDTAAIQQTDYLNVTSQRLTQIRQHTEKDECLQTLKTVVLEGWPDCREDTPIVIRGYWAIRDEISVQDGVLFRSQRVIIPKTLQPEMLRRIHYSHIGGEACYRQARDTLFWPNMQGEIKDFVQQCSVCNEYAHEQQKETMMSHPLPKRPWQIVSMDLFNHAGKDFLLVVDHYSDFWEVDLLPDLSAETTILRRAAFAGEDPWKAILHWRNTPTEGLYCSPAQRLMSRRLRTHLPVTDQLLTPRVINEIPDKLCMKRRMAKLSYDRSAKDLPELNIGQPIRMKPLPGDRTGRWRKGCACSRRVPGPMLLMWRGQHTVATGSILDQRRESPSCH</sequence>
<reference evidence="1" key="1">
    <citation type="submission" date="2021-05" db="EMBL/GenBank/DDBJ databases">
        <authorList>
            <person name="Pan Q."/>
            <person name="Jouanno E."/>
            <person name="Zahm M."/>
            <person name="Klopp C."/>
            <person name="Cabau C."/>
            <person name="Louis A."/>
            <person name="Berthelot C."/>
            <person name="Parey E."/>
            <person name="Roest Crollius H."/>
            <person name="Montfort J."/>
            <person name="Robinson-Rechavi M."/>
            <person name="Bouchez O."/>
            <person name="Lampietro C."/>
            <person name="Lopez Roques C."/>
            <person name="Donnadieu C."/>
            <person name="Postlethwait J."/>
            <person name="Bobe J."/>
            <person name="Dillon D."/>
            <person name="Chandos A."/>
            <person name="von Hippel F."/>
            <person name="Guiguen Y."/>
        </authorList>
    </citation>
    <scope>NUCLEOTIDE SEQUENCE</scope>
    <source>
        <strain evidence="1">YG-Jan2019</strain>
    </source>
</reference>
<evidence type="ECO:0000313" key="1">
    <source>
        <dbReference type="EMBL" id="KAJ8006290.1"/>
    </source>
</evidence>
<protein>
    <submittedName>
        <fullName evidence="1">Uncharacterized protein</fullName>
    </submittedName>
</protein>
<dbReference type="EMBL" id="CM055737">
    <property type="protein sequence ID" value="KAJ8006290.1"/>
    <property type="molecule type" value="Genomic_DNA"/>
</dbReference>
<proteinExistence type="predicted"/>
<comment type="caution">
    <text evidence="1">The sequence shown here is derived from an EMBL/GenBank/DDBJ whole genome shotgun (WGS) entry which is preliminary data.</text>
</comment>
<gene>
    <name evidence="1" type="ORF">DPEC_G00126790</name>
</gene>
<dbReference type="Proteomes" id="UP001157502">
    <property type="component" value="Chromosome 10"/>
</dbReference>
<evidence type="ECO:0000313" key="2">
    <source>
        <dbReference type="Proteomes" id="UP001157502"/>
    </source>
</evidence>